<keyword evidence="2" id="KW-1185">Reference proteome</keyword>
<dbReference type="Proteomes" id="UP000485058">
    <property type="component" value="Unassembled WGS sequence"/>
</dbReference>
<protein>
    <submittedName>
        <fullName evidence="1">Uncharacterized protein</fullName>
    </submittedName>
</protein>
<gene>
    <name evidence="1" type="ORF">HaLaN_32159</name>
</gene>
<accession>A0A6A0AIW7</accession>
<dbReference type="EMBL" id="BLLF01007273">
    <property type="protein sequence ID" value="GFH32870.1"/>
    <property type="molecule type" value="Genomic_DNA"/>
</dbReference>
<dbReference type="AlphaFoldDB" id="A0A6A0AIW7"/>
<evidence type="ECO:0000313" key="1">
    <source>
        <dbReference type="EMBL" id="GFH32870.1"/>
    </source>
</evidence>
<proteinExistence type="predicted"/>
<comment type="caution">
    <text evidence="1">The sequence shown here is derived from an EMBL/GenBank/DDBJ whole genome shotgun (WGS) entry which is preliminary data.</text>
</comment>
<name>A0A6A0AIW7_HAELA</name>
<reference evidence="1 2" key="1">
    <citation type="submission" date="2020-02" db="EMBL/GenBank/DDBJ databases">
        <title>Draft genome sequence of Haematococcus lacustris strain NIES-144.</title>
        <authorList>
            <person name="Morimoto D."/>
            <person name="Nakagawa S."/>
            <person name="Yoshida T."/>
            <person name="Sawayama S."/>
        </authorList>
    </citation>
    <scope>NUCLEOTIDE SEQUENCE [LARGE SCALE GENOMIC DNA]</scope>
    <source>
        <strain evidence="1 2">NIES-144</strain>
    </source>
</reference>
<sequence>MAYTTSGAGDVVVQGKTSGIMAERDMKVGSDWQSIEGEVVLGGGNVGFLKGVGGDCHQAAGHTMHETGRDMDRGMDKAEVGACPGLATCLPAMALTGHPQSIELPLPPWS</sequence>
<evidence type="ECO:0000313" key="2">
    <source>
        <dbReference type="Proteomes" id="UP000485058"/>
    </source>
</evidence>
<organism evidence="1 2">
    <name type="scientific">Haematococcus lacustris</name>
    <name type="common">Green alga</name>
    <name type="synonym">Haematococcus pluvialis</name>
    <dbReference type="NCBI Taxonomy" id="44745"/>
    <lineage>
        <taxon>Eukaryota</taxon>
        <taxon>Viridiplantae</taxon>
        <taxon>Chlorophyta</taxon>
        <taxon>core chlorophytes</taxon>
        <taxon>Chlorophyceae</taxon>
        <taxon>CS clade</taxon>
        <taxon>Chlamydomonadales</taxon>
        <taxon>Haematococcaceae</taxon>
        <taxon>Haematococcus</taxon>
    </lineage>
</organism>